<name>G9QLZ5_9BACI</name>
<dbReference type="Pfam" id="PF01476">
    <property type="entry name" value="LysM"/>
    <property type="match status" value="2"/>
</dbReference>
<dbReference type="InterPro" id="IPR018392">
    <property type="entry name" value="LysM"/>
</dbReference>
<dbReference type="Proteomes" id="UP000011747">
    <property type="component" value="Unassembled WGS sequence"/>
</dbReference>
<dbReference type="Gene3D" id="3.10.350.10">
    <property type="entry name" value="LysM domain"/>
    <property type="match status" value="2"/>
</dbReference>
<dbReference type="SUPFAM" id="SSF50685">
    <property type="entry name" value="Barwin-like endoglucanases"/>
    <property type="match status" value="1"/>
</dbReference>
<dbReference type="InterPro" id="IPR010611">
    <property type="entry name" value="3D_dom"/>
</dbReference>
<evidence type="ECO:0000313" key="5">
    <source>
        <dbReference type="EMBL" id="EHL77642.1"/>
    </source>
</evidence>
<dbReference type="InterPro" id="IPR036779">
    <property type="entry name" value="LysM_dom_sf"/>
</dbReference>
<dbReference type="GO" id="GO:0009254">
    <property type="term" value="P:peptidoglycan turnover"/>
    <property type="evidence" value="ECO:0007669"/>
    <property type="project" value="InterPro"/>
</dbReference>
<keyword evidence="6" id="KW-1185">Reference proteome</keyword>
<feature type="compositionally biased region" description="Low complexity" evidence="2">
    <location>
        <begin position="130"/>
        <end position="213"/>
    </location>
</feature>
<evidence type="ECO:0000313" key="6">
    <source>
        <dbReference type="Proteomes" id="UP000011747"/>
    </source>
</evidence>
<dbReference type="SMART" id="SM00257">
    <property type="entry name" value="LysM"/>
    <property type="match status" value="2"/>
</dbReference>
<reference evidence="5 6" key="1">
    <citation type="submission" date="2011-09" db="EMBL/GenBank/DDBJ databases">
        <title>The Genome Sequence of Bacillus smithii 7_3_47FAA.</title>
        <authorList>
            <consortium name="The Broad Institute Genome Sequencing Platform"/>
            <person name="Earl A."/>
            <person name="Ward D."/>
            <person name="Feldgarden M."/>
            <person name="Gevers D."/>
            <person name="Daigneault M."/>
            <person name="Strauss J."/>
            <person name="Allen-Vercoe E."/>
            <person name="Young S.K."/>
            <person name="Zeng Q."/>
            <person name="Gargeya S."/>
            <person name="Fitzgerald M."/>
            <person name="Haas B."/>
            <person name="Abouelleil A."/>
            <person name="Alvarado L."/>
            <person name="Arachchi H.M."/>
            <person name="Berlin A."/>
            <person name="Brown A."/>
            <person name="Chapman S.B."/>
            <person name="Chen Z."/>
            <person name="Dunbar C."/>
            <person name="Freedman E."/>
            <person name="Gearin G."/>
            <person name="Goldberg J."/>
            <person name="Griggs A."/>
            <person name="Gujja S."/>
            <person name="Heiman D."/>
            <person name="Howarth C."/>
            <person name="Larson L."/>
            <person name="Lui A."/>
            <person name="MacDonald P.J.P."/>
            <person name="Montmayeur A."/>
            <person name="Murphy C."/>
            <person name="Neiman D."/>
            <person name="Pearson M."/>
            <person name="Priest M."/>
            <person name="Roberts A."/>
            <person name="Saif S."/>
            <person name="Shea T."/>
            <person name="Shenoy N."/>
            <person name="Sisk P."/>
            <person name="Stolte C."/>
            <person name="Sykes S."/>
            <person name="Wortman J."/>
            <person name="Nusbaum C."/>
            <person name="Birren B."/>
        </authorList>
    </citation>
    <scope>NUCLEOTIDE SEQUENCE [LARGE SCALE GENOMIC DNA]</scope>
    <source>
        <strain evidence="5 6">7_3_47FAA</strain>
    </source>
</reference>
<dbReference type="GO" id="GO:0004553">
    <property type="term" value="F:hydrolase activity, hydrolyzing O-glycosyl compounds"/>
    <property type="evidence" value="ECO:0007669"/>
    <property type="project" value="InterPro"/>
</dbReference>
<evidence type="ECO:0000256" key="3">
    <source>
        <dbReference type="SAM" id="SignalP"/>
    </source>
</evidence>
<dbReference type="AlphaFoldDB" id="G9QLZ5"/>
<dbReference type="CDD" id="cd22786">
    <property type="entry name" value="DPBB_YuiC-like"/>
    <property type="match status" value="1"/>
</dbReference>
<dbReference type="RefSeq" id="WP_004439600.1">
    <property type="nucleotide sequence ID" value="NZ_JH414756.1"/>
</dbReference>
<dbReference type="Gene3D" id="2.40.40.10">
    <property type="entry name" value="RlpA-like domain"/>
    <property type="match status" value="1"/>
</dbReference>
<dbReference type="SUPFAM" id="SSF54106">
    <property type="entry name" value="LysM domain"/>
    <property type="match status" value="2"/>
</dbReference>
<dbReference type="EMBL" id="ACWF01000110">
    <property type="protein sequence ID" value="EHL77642.1"/>
    <property type="molecule type" value="Genomic_DNA"/>
</dbReference>
<feature type="signal peptide" evidence="3">
    <location>
        <begin position="1"/>
        <end position="24"/>
    </location>
</feature>
<dbReference type="CDD" id="cd00118">
    <property type="entry name" value="LysM"/>
    <property type="match status" value="2"/>
</dbReference>
<feature type="domain" description="LysM" evidence="4">
    <location>
        <begin position="73"/>
        <end position="116"/>
    </location>
</feature>
<dbReference type="InterPro" id="IPR051933">
    <property type="entry name" value="Resuscitation_pf_RpfB"/>
</dbReference>
<dbReference type="PROSITE" id="PS51782">
    <property type="entry name" value="LYSM"/>
    <property type="match status" value="2"/>
</dbReference>
<organism evidence="5 6">
    <name type="scientific">Bacillus smithii 7_3_47FAA</name>
    <dbReference type="NCBI Taxonomy" id="665952"/>
    <lineage>
        <taxon>Bacteria</taxon>
        <taxon>Bacillati</taxon>
        <taxon>Bacillota</taxon>
        <taxon>Bacilli</taxon>
        <taxon>Bacillales</taxon>
        <taxon>Bacillaceae</taxon>
        <taxon>Bacillus</taxon>
    </lineage>
</organism>
<keyword evidence="1 3" id="KW-0732">Signal</keyword>
<protein>
    <recommendedName>
        <fullName evidence="4">LysM domain-containing protein</fullName>
    </recommendedName>
</protein>
<dbReference type="PANTHER" id="PTHR39160:SF6">
    <property type="entry name" value="CELL WALL-BINDING PROTEIN YOCH"/>
    <property type="match status" value="1"/>
</dbReference>
<sequence>MKKSVIALAAATMLSGAFVADASAASYKVERGDTLWKIAREHHTTVDKLKEMNHLSSDLIFPNQVLTTSDIPEYYTVQKGDTLSKIAKAYGMSVQTLKSINQLNSDLIFPGDRIVLNGSKAVQQSVENKSVQQPVQSQAAQQPVQNQQANQTGQTETKATTAAVQQQNTTAQPSQSIQQSEQPAQNAQQPVQKSQQPAQQVQSQPAQQSNTQPDNAAQGETFTMTATAYTANCGGCSGVTATGMNLKANPNAKVIAVDPSVIPLGTKVYVEGYGEAIAGDTGGSINGNRIDVFVPNDQQARNWGVRTVTVKVLK</sequence>
<dbReference type="InterPro" id="IPR036908">
    <property type="entry name" value="RlpA-like_sf"/>
</dbReference>
<feature type="chain" id="PRO_5003526377" description="LysM domain-containing protein" evidence="3">
    <location>
        <begin position="25"/>
        <end position="314"/>
    </location>
</feature>
<gene>
    <name evidence="5" type="ORF">HMPREF1015_02053</name>
</gene>
<proteinExistence type="predicted"/>
<feature type="region of interest" description="Disordered" evidence="2">
    <location>
        <begin position="127"/>
        <end position="217"/>
    </location>
</feature>
<dbReference type="Pfam" id="PF06725">
    <property type="entry name" value="3D"/>
    <property type="match status" value="1"/>
</dbReference>
<dbReference type="PANTHER" id="PTHR39160">
    <property type="entry name" value="CELL WALL-BINDING PROTEIN YOCH"/>
    <property type="match status" value="1"/>
</dbReference>
<dbReference type="PATRIC" id="fig|665952.3.peg.2093"/>
<evidence type="ECO:0000256" key="1">
    <source>
        <dbReference type="ARBA" id="ARBA00022729"/>
    </source>
</evidence>
<dbReference type="HOGENOM" id="CLU_053284_0_0_9"/>
<accession>G9QLZ5</accession>
<evidence type="ECO:0000259" key="4">
    <source>
        <dbReference type="PROSITE" id="PS51782"/>
    </source>
</evidence>
<dbReference type="GO" id="GO:0019867">
    <property type="term" value="C:outer membrane"/>
    <property type="evidence" value="ECO:0007669"/>
    <property type="project" value="InterPro"/>
</dbReference>
<comment type="caution">
    <text evidence="5">The sequence shown here is derived from an EMBL/GenBank/DDBJ whole genome shotgun (WGS) entry which is preliminary data.</text>
</comment>
<evidence type="ECO:0000256" key="2">
    <source>
        <dbReference type="SAM" id="MobiDB-lite"/>
    </source>
</evidence>
<feature type="domain" description="LysM" evidence="4">
    <location>
        <begin position="25"/>
        <end position="68"/>
    </location>
</feature>